<dbReference type="AlphaFoldDB" id="A0ABD0JFU1"/>
<evidence type="ECO:0000313" key="3">
    <source>
        <dbReference type="EMBL" id="KAK7473771.1"/>
    </source>
</evidence>
<dbReference type="EMBL" id="JACVVK020000458">
    <property type="protein sequence ID" value="KAK7473771.1"/>
    <property type="molecule type" value="Genomic_DNA"/>
</dbReference>
<evidence type="ECO:0000313" key="4">
    <source>
        <dbReference type="Proteomes" id="UP001519460"/>
    </source>
</evidence>
<evidence type="ECO:0008006" key="5">
    <source>
        <dbReference type="Google" id="ProtNLM"/>
    </source>
</evidence>
<protein>
    <recommendedName>
        <fullName evidence="5">BZIP transcription factor</fullName>
    </recommendedName>
</protein>
<evidence type="ECO:0000256" key="2">
    <source>
        <dbReference type="SAM" id="MobiDB-lite"/>
    </source>
</evidence>
<reference evidence="3 4" key="1">
    <citation type="journal article" date="2023" name="Sci. Data">
        <title>Genome assembly of the Korean intertidal mud-creeper Batillaria attramentaria.</title>
        <authorList>
            <person name="Patra A.K."/>
            <person name="Ho P.T."/>
            <person name="Jun S."/>
            <person name="Lee S.J."/>
            <person name="Kim Y."/>
            <person name="Won Y.J."/>
        </authorList>
    </citation>
    <scope>NUCLEOTIDE SEQUENCE [LARGE SCALE GENOMIC DNA]</scope>
    <source>
        <strain evidence="3">Wonlab-2016</strain>
    </source>
</reference>
<comment type="caution">
    <text evidence="3">The sequence shown here is derived from an EMBL/GenBank/DDBJ whole genome shotgun (WGS) entry which is preliminary data.</text>
</comment>
<proteinExistence type="predicted"/>
<gene>
    <name evidence="3" type="ORF">BaRGS_00034994</name>
</gene>
<feature type="non-terminal residue" evidence="3">
    <location>
        <position position="1"/>
    </location>
</feature>
<keyword evidence="4" id="KW-1185">Reference proteome</keyword>
<name>A0ABD0JFU1_9CAEN</name>
<feature type="region of interest" description="Disordered" evidence="2">
    <location>
        <begin position="102"/>
        <end position="127"/>
    </location>
</feature>
<accession>A0ABD0JFU1</accession>
<sequence length="127" mass="14103">ETDLLEREAKVAKARVDFLKANVMKLSKECGELQRTNNLLNQEVQNIRKLNASTIQSIELVAIQYEDILRELHVVGPDATIDDYKQLDVSLLPVTIDGAGVPSSEKAALEDDPEALFPSSHGEYPTR</sequence>
<evidence type="ECO:0000256" key="1">
    <source>
        <dbReference type="SAM" id="Coils"/>
    </source>
</evidence>
<dbReference type="Proteomes" id="UP001519460">
    <property type="component" value="Unassembled WGS sequence"/>
</dbReference>
<organism evidence="3 4">
    <name type="scientific">Batillaria attramentaria</name>
    <dbReference type="NCBI Taxonomy" id="370345"/>
    <lineage>
        <taxon>Eukaryota</taxon>
        <taxon>Metazoa</taxon>
        <taxon>Spiralia</taxon>
        <taxon>Lophotrochozoa</taxon>
        <taxon>Mollusca</taxon>
        <taxon>Gastropoda</taxon>
        <taxon>Caenogastropoda</taxon>
        <taxon>Sorbeoconcha</taxon>
        <taxon>Cerithioidea</taxon>
        <taxon>Batillariidae</taxon>
        <taxon>Batillaria</taxon>
    </lineage>
</organism>
<feature type="coiled-coil region" evidence="1">
    <location>
        <begin position="2"/>
        <end position="53"/>
    </location>
</feature>
<keyword evidence="1" id="KW-0175">Coiled coil</keyword>